<keyword evidence="1" id="KW-0812">Transmembrane</keyword>
<dbReference type="AlphaFoldDB" id="A0A0F6YRU8"/>
<name>A0A0F6YRU8_ECOLX</name>
<keyword evidence="1" id="KW-0472">Membrane</keyword>
<dbReference type="EMBL" id="KM085449">
    <property type="protein sequence ID" value="AKF16888.1"/>
    <property type="molecule type" value="Genomic_DNA"/>
</dbReference>
<keyword evidence="1" id="KW-1133">Transmembrane helix</keyword>
<evidence type="ECO:0000313" key="2">
    <source>
        <dbReference type="EMBL" id="AKF16888.1"/>
    </source>
</evidence>
<evidence type="ECO:0000256" key="1">
    <source>
        <dbReference type="SAM" id="Phobius"/>
    </source>
</evidence>
<protein>
    <submittedName>
        <fullName evidence="2">Uncharacterized protein</fullName>
    </submittedName>
</protein>
<organism evidence="2">
    <name type="scientific">Escherichia coli O104:H7</name>
    <dbReference type="NCBI Taxonomy" id="1619910"/>
    <lineage>
        <taxon>Bacteria</taxon>
        <taxon>Pseudomonadati</taxon>
        <taxon>Pseudomonadota</taxon>
        <taxon>Gammaproteobacteria</taxon>
        <taxon>Enterobacterales</taxon>
        <taxon>Enterobacteriaceae</taxon>
        <taxon>Escherichia</taxon>
    </lineage>
</organism>
<geneLocation type="plasmid" evidence="2">
    <name>pO104_H7</name>
</geneLocation>
<accession>A0A0F6YRU8</accession>
<feature type="transmembrane region" description="Helical" evidence="1">
    <location>
        <begin position="12"/>
        <end position="35"/>
    </location>
</feature>
<keyword evidence="2" id="KW-0614">Plasmid</keyword>
<proteinExistence type="predicted"/>
<sequence length="145" mass="16497">MSEGHFRDVSRLVYLTAMTKAGSNAGFFTATYVFLSSGTVIQILHTGLTAGSCKWHIFSKIAKVRFPRHVWHSCHRERNGKHMKNIKTHTGLLIHKEQTRRVRLHETPAAWCHTHRECYSKTTGRRCGSLGSLSRLILSSIQPIE</sequence>
<reference evidence="2" key="1">
    <citation type="journal article" date="2015" name="BMC Microbiol.">
        <title>Genome sequencing and comparative genomics provides insights on the evolutionary dynamics and pathogenic potential of different H-serotypes of Shiga toxin-producing Escherichia coli O104.</title>
        <authorList>
            <person name="Yan X."/>
            <person name="Fratamico P.M."/>
            <person name="Bono J.L."/>
            <person name="Baranzoni G.M."/>
            <person name="Chen C.Y."/>
        </authorList>
    </citation>
    <scope>NUCLEOTIDE SEQUENCE</scope>
    <source>
        <strain evidence="2">RM9387</strain>
        <plasmid evidence="2">pO104_H7</plasmid>
    </source>
</reference>